<evidence type="ECO:0000313" key="3">
    <source>
        <dbReference type="Proteomes" id="UP000198211"/>
    </source>
</evidence>
<proteinExistence type="predicted"/>
<dbReference type="PROSITE" id="PS50013">
    <property type="entry name" value="CHROMO_2"/>
    <property type="match status" value="1"/>
</dbReference>
<accession>A0A225W1I8</accession>
<dbReference type="EMBL" id="NBNE01002093">
    <property type="protein sequence ID" value="OWZ11556.1"/>
    <property type="molecule type" value="Genomic_DNA"/>
</dbReference>
<evidence type="ECO:0000313" key="2">
    <source>
        <dbReference type="EMBL" id="OWZ11556.1"/>
    </source>
</evidence>
<dbReference type="InterPro" id="IPR000953">
    <property type="entry name" value="Chromo/chromo_shadow_dom"/>
</dbReference>
<name>A0A225W1I8_9STRA</name>
<evidence type="ECO:0000259" key="1">
    <source>
        <dbReference type="PROSITE" id="PS50013"/>
    </source>
</evidence>
<dbReference type="SUPFAM" id="SSF54160">
    <property type="entry name" value="Chromo domain-like"/>
    <property type="match status" value="1"/>
</dbReference>
<reference evidence="3" key="1">
    <citation type="submission" date="2017-03" db="EMBL/GenBank/DDBJ databases">
        <title>Phytopthora megakarya and P. palmivora, two closely related causual agents of cacao black pod achieved similar genome size and gene model numbers by different mechanisms.</title>
        <authorList>
            <person name="Ali S."/>
            <person name="Shao J."/>
            <person name="Larry D.J."/>
            <person name="Kronmiller B."/>
            <person name="Shen D."/>
            <person name="Strem M.D."/>
            <person name="Melnick R.L."/>
            <person name="Guiltinan M.J."/>
            <person name="Tyler B.M."/>
            <person name="Meinhardt L.W."/>
            <person name="Bailey B.A."/>
        </authorList>
    </citation>
    <scope>NUCLEOTIDE SEQUENCE [LARGE SCALE GENOMIC DNA]</scope>
    <source>
        <strain evidence="3">zdho120</strain>
    </source>
</reference>
<dbReference type="Gene3D" id="2.40.50.40">
    <property type="match status" value="1"/>
</dbReference>
<dbReference type="SMART" id="SM00298">
    <property type="entry name" value="CHROMO"/>
    <property type="match status" value="1"/>
</dbReference>
<sequence length="267" mass="31545">MHSIRAYVEEPNQPDWDDHPEKLMHALNISFDAARLDTPFYLLHRFDCRSTISAMLGPKPTDVAERTAYKWRQNPQRDYSYAHTIAENSRRKPSTRKWKALSDHLKSGFEVGDSVWLYIPNVLPGLSRKLAHLIEQVRDDFKVNREVQDTGYRVEPWVHISRLKPRALFPKRLSLRLDILEDDDFDAALLPEDSWEPDSVHQEYEVEEIADLRWTICTRNARRIREYLIKWKGYDELQWLPVSQLNCGFLLYKFNQSARVTARFAAM</sequence>
<keyword evidence="3" id="KW-1185">Reference proteome</keyword>
<dbReference type="OrthoDB" id="105610at2759"/>
<dbReference type="Proteomes" id="UP000198211">
    <property type="component" value="Unassembled WGS sequence"/>
</dbReference>
<gene>
    <name evidence="2" type="ORF">PHMEG_00015413</name>
</gene>
<feature type="domain" description="Chromo" evidence="1">
    <location>
        <begin position="204"/>
        <end position="256"/>
    </location>
</feature>
<dbReference type="InterPro" id="IPR016197">
    <property type="entry name" value="Chromo-like_dom_sf"/>
</dbReference>
<organism evidence="2 3">
    <name type="scientific">Phytophthora megakarya</name>
    <dbReference type="NCBI Taxonomy" id="4795"/>
    <lineage>
        <taxon>Eukaryota</taxon>
        <taxon>Sar</taxon>
        <taxon>Stramenopiles</taxon>
        <taxon>Oomycota</taxon>
        <taxon>Peronosporomycetes</taxon>
        <taxon>Peronosporales</taxon>
        <taxon>Peronosporaceae</taxon>
        <taxon>Phytophthora</taxon>
    </lineage>
</organism>
<dbReference type="AlphaFoldDB" id="A0A225W1I8"/>
<comment type="caution">
    <text evidence="2">The sequence shown here is derived from an EMBL/GenBank/DDBJ whole genome shotgun (WGS) entry which is preliminary data.</text>
</comment>
<protein>
    <recommendedName>
        <fullName evidence="1">Chromo domain-containing protein</fullName>
    </recommendedName>
</protein>